<accession>A0A4R8SHA1</accession>
<dbReference type="AlphaFoldDB" id="A0A4R8SHA1"/>
<sequence length="185" mass="20746">MRNWLRRNTIGIILTVVATLAYSATVGYPAWKENLGVDVPAATVPAGATVKIDGVLWRMRVLDMPTPVYKKYYDEPQPPETRFVSYAFDRSKDGNRASIGEGWGACRATLIDENYRHWYAQTGLLPMSISDWLRKQGYDTCNSPGSFATVMVVPKTANITAVDIEFAPEKGSTKKYRYVRFIPPA</sequence>
<organism evidence="1 4">
    <name type="scientific">Mycobacteroides salmoniphilum</name>
    <dbReference type="NCBI Taxonomy" id="404941"/>
    <lineage>
        <taxon>Bacteria</taxon>
        <taxon>Bacillati</taxon>
        <taxon>Actinomycetota</taxon>
        <taxon>Actinomycetes</taxon>
        <taxon>Mycobacteriales</taxon>
        <taxon>Mycobacteriaceae</taxon>
        <taxon>Mycobacteroides</taxon>
    </lineage>
</organism>
<keyword evidence="3" id="KW-1185">Reference proteome</keyword>
<dbReference type="RefSeq" id="WP_134146285.1">
    <property type="nucleotide sequence ID" value="NZ_PECK01000003.1"/>
</dbReference>
<protein>
    <submittedName>
        <fullName evidence="1">Uncharacterized protein</fullName>
    </submittedName>
</protein>
<reference evidence="3 4" key="1">
    <citation type="journal article" date="2019" name="Sci. Rep.">
        <title>Extended insight into the Mycobacterium chelonae-abscessus complex through whole genome sequencing of Mycobacterium salmoniphilum outbreak and Mycobacterium salmoniphilum-like strains.</title>
        <authorList>
            <person name="Behra P.R.K."/>
            <person name="Das S."/>
            <person name="Pettersson B.M.F."/>
            <person name="Shirreff L."/>
            <person name="DuCote T."/>
            <person name="Jacobsson K.G."/>
            <person name="Ennis D.G."/>
            <person name="Kirsebom L.A."/>
        </authorList>
    </citation>
    <scope>NUCLEOTIDE SEQUENCE [LARGE SCALE GENOMIC DNA]</scope>
    <source>
        <strain evidence="2 3">CCUG 60883</strain>
        <strain evidence="1 4">CCUG 60885</strain>
    </source>
</reference>
<evidence type="ECO:0000313" key="4">
    <source>
        <dbReference type="Proteomes" id="UP000295685"/>
    </source>
</evidence>
<dbReference type="Proteomes" id="UP000295685">
    <property type="component" value="Unassembled WGS sequence"/>
</dbReference>
<evidence type="ECO:0000313" key="2">
    <source>
        <dbReference type="EMBL" id="TEA05299.1"/>
    </source>
</evidence>
<dbReference type="EMBL" id="PECM01000008">
    <property type="protein sequence ID" value="TEA05299.1"/>
    <property type="molecule type" value="Genomic_DNA"/>
</dbReference>
<dbReference type="EMBL" id="PECK01000003">
    <property type="protein sequence ID" value="TDZ96202.1"/>
    <property type="molecule type" value="Genomic_DNA"/>
</dbReference>
<gene>
    <name evidence="2" type="ORF">CCUG60883_02604</name>
    <name evidence="1" type="ORF">CCUG60885_02345</name>
</gene>
<proteinExistence type="predicted"/>
<evidence type="ECO:0000313" key="1">
    <source>
        <dbReference type="EMBL" id="TDZ96202.1"/>
    </source>
</evidence>
<dbReference type="Proteomes" id="UP000294844">
    <property type="component" value="Unassembled WGS sequence"/>
</dbReference>
<dbReference type="OrthoDB" id="4639250at2"/>
<evidence type="ECO:0000313" key="3">
    <source>
        <dbReference type="Proteomes" id="UP000294844"/>
    </source>
</evidence>
<comment type="caution">
    <text evidence="1">The sequence shown here is derived from an EMBL/GenBank/DDBJ whole genome shotgun (WGS) entry which is preliminary data.</text>
</comment>
<name>A0A4R8SHA1_9MYCO</name>